<proteinExistence type="predicted"/>
<protein>
    <recommendedName>
        <fullName evidence="3">DUF3885 domain-containing protein</fullName>
    </recommendedName>
</protein>
<dbReference type="OrthoDB" id="1952652at2"/>
<evidence type="ECO:0000313" key="2">
    <source>
        <dbReference type="Proteomes" id="UP000220840"/>
    </source>
</evidence>
<evidence type="ECO:0008006" key="3">
    <source>
        <dbReference type="Google" id="ProtNLM"/>
    </source>
</evidence>
<reference evidence="1 2" key="1">
    <citation type="submission" date="2017-10" db="EMBL/GenBank/DDBJ databases">
        <title>Effective Description of Clostridium neonatale sp. nov. linked to necrotizing enterocolitis in neonates and a clarification of species assignable to the genus Clostridium (Prazmowski 1880) emend. Lawson and Rainey 2016.</title>
        <authorList>
            <person name="Bernard K."/>
            <person name="Burdz T."/>
            <person name="Wiebe D."/>
            <person name="Balcewich B."/>
            <person name="Alfa M."/>
            <person name="Bernier A.-M."/>
        </authorList>
    </citation>
    <scope>NUCLEOTIDE SEQUENCE [LARGE SCALE GENOMIC DNA]</scope>
    <source>
        <strain evidence="1 2">LCDC99A005</strain>
    </source>
</reference>
<keyword evidence="2" id="KW-1185">Reference proteome</keyword>
<name>A0A2A7MES2_9CLOT</name>
<dbReference type="AlphaFoldDB" id="A0A2A7MES2"/>
<comment type="caution">
    <text evidence="1">The sequence shown here is derived from an EMBL/GenBank/DDBJ whole genome shotgun (WGS) entry which is preliminary data.</text>
</comment>
<dbReference type="RefSeq" id="WP_058294255.1">
    <property type="nucleotide sequence ID" value="NZ_CAKJVD010000031.1"/>
</dbReference>
<dbReference type="EMBL" id="PDCJ01000002">
    <property type="protein sequence ID" value="PEG30089.1"/>
    <property type="molecule type" value="Genomic_DNA"/>
</dbReference>
<organism evidence="1 2">
    <name type="scientific">Clostridium neonatale</name>
    <dbReference type="NCBI Taxonomy" id="137838"/>
    <lineage>
        <taxon>Bacteria</taxon>
        <taxon>Bacillati</taxon>
        <taxon>Bacillota</taxon>
        <taxon>Clostridia</taxon>
        <taxon>Eubacteriales</taxon>
        <taxon>Clostridiaceae</taxon>
        <taxon>Clostridium</taxon>
    </lineage>
</organism>
<accession>A0A2A7MES2</accession>
<sequence length="168" mass="19909">MKNSLIPISTIDFNNTINIKFNNILDGFDFFKNFTIDGNVTCGEEKIITFIEKIFEENIDDTYIDFYINRISSEDKSNLMNLISDNDKNTLREFMNITHDGVYFKLIDKNLIPFFVRLNTKEVFFVTFYFNNRPITVWGNYNMKFPCFVNNDEDLEYYLQLASKLNLA</sequence>
<gene>
    <name evidence="1" type="ORF">CQ394_15750</name>
</gene>
<dbReference type="GeneID" id="68876403"/>
<evidence type="ECO:0000313" key="1">
    <source>
        <dbReference type="EMBL" id="PEG30089.1"/>
    </source>
</evidence>
<dbReference type="Proteomes" id="UP000220840">
    <property type="component" value="Unassembled WGS sequence"/>
</dbReference>